<evidence type="ECO:0008006" key="4">
    <source>
        <dbReference type="Google" id="ProtNLM"/>
    </source>
</evidence>
<evidence type="ECO:0000313" key="3">
    <source>
        <dbReference type="Proteomes" id="UP001205843"/>
    </source>
</evidence>
<evidence type="ECO:0000256" key="1">
    <source>
        <dbReference type="SAM" id="Phobius"/>
    </source>
</evidence>
<comment type="caution">
    <text evidence="2">The sequence shown here is derived from an EMBL/GenBank/DDBJ whole genome shotgun (WGS) entry which is preliminary data.</text>
</comment>
<dbReference type="Proteomes" id="UP001205843">
    <property type="component" value="Unassembled WGS sequence"/>
</dbReference>
<dbReference type="RefSeq" id="WP_253481405.1">
    <property type="nucleotide sequence ID" value="NZ_JALJXV010000008.1"/>
</dbReference>
<keyword evidence="1" id="KW-1133">Transmembrane helix</keyword>
<gene>
    <name evidence="2" type="ORF">J2T57_003377</name>
</gene>
<reference evidence="2" key="1">
    <citation type="submission" date="2022-03" db="EMBL/GenBank/DDBJ databases">
        <title>Genomic Encyclopedia of Type Strains, Phase III (KMG-III): the genomes of soil and plant-associated and newly described type strains.</title>
        <authorList>
            <person name="Whitman W."/>
        </authorList>
    </citation>
    <scope>NUCLEOTIDE SEQUENCE</scope>
    <source>
        <strain evidence="2">ANL 6-2</strain>
    </source>
</reference>
<protein>
    <recommendedName>
        <fullName evidence="4">Cobyrinic acid a,c-diamide synthase</fullName>
    </recommendedName>
</protein>
<name>A0AAE3KDF6_9GAMM</name>
<accession>A0AAE3KDF6</accession>
<feature type="transmembrane region" description="Helical" evidence="1">
    <location>
        <begin position="45"/>
        <end position="63"/>
    </location>
</feature>
<feature type="transmembrane region" description="Helical" evidence="1">
    <location>
        <begin position="69"/>
        <end position="90"/>
    </location>
</feature>
<feature type="transmembrane region" description="Helical" evidence="1">
    <location>
        <begin position="6"/>
        <end position="24"/>
    </location>
</feature>
<proteinExistence type="predicted"/>
<keyword evidence="3" id="KW-1185">Reference proteome</keyword>
<organism evidence="2 3">
    <name type="scientific">Natronocella acetinitrilica</name>
    <dbReference type="NCBI Taxonomy" id="414046"/>
    <lineage>
        <taxon>Bacteria</taxon>
        <taxon>Pseudomonadati</taxon>
        <taxon>Pseudomonadota</taxon>
        <taxon>Gammaproteobacteria</taxon>
        <taxon>Chromatiales</taxon>
        <taxon>Ectothiorhodospiraceae</taxon>
        <taxon>Natronocella</taxon>
    </lineage>
</organism>
<dbReference type="AlphaFoldDB" id="A0AAE3KDF6"/>
<evidence type="ECO:0000313" key="2">
    <source>
        <dbReference type="EMBL" id="MCP1676218.1"/>
    </source>
</evidence>
<sequence length="307" mass="34265">MFAFLQGLAYGLFLSCPIWFMVGMMNPAKAVPTDPPRRWHVIARYWFAFPALAFLLWLTSLWGGFGPSLWGWLAGLAVIPASLPLERYWLKWRRQRAQLHKARSTQTRAAAGESALLRLDGARPPEHADAVVQSLWQTRRRLLAAGRKDLITQVDRVYTRKARLTDLLGRRFNPGELTYERGRSLVGEVCNAAVDHLNGLAARAEGLAGMDVAYVRRRLAAADIDEHPEERKALQARLDLIAGEEAALRADVAGLESMLTALDDATLAISRLDTDRPTASVEAGRALDDLRRFAERSAQYSHDRTAP</sequence>
<keyword evidence="1" id="KW-0472">Membrane</keyword>
<keyword evidence="1" id="KW-0812">Transmembrane</keyword>
<dbReference type="EMBL" id="JALJXV010000008">
    <property type="protein sequence ID" value="MCP1676218.1"/>
    <property type="molecule type" value="Genomic_DNA"/>
</dbReference>